<dbReference type="Proteomes" id="UP000626109">
    <property type="component" value="Unassembled WGS sequence"/>
</dbReference>
<sequence length="646" mass="69136">LGKPCPLCKSPISAGSEIFPSDHGGWAHWECCLDPASGQARIPLCKHGAFCAQHLEGKCFFDHPPASMVGGGDAGSSHPVRRLGSWDSRTAVLRRWLIQEFGLELLRSGTGVMEVAAGKGQLSFELLHVDAVPAFAFEPLPLELQDCLRRLKWGFYKPKSASKPEETACSAAGAQEEEEVGSAPPPLELEHIRAPFAFSAAAAAEGGLATCPSSGPRRTEAPWSLFVPALLDEAAFAAARAQAAAMSRQGRKPESHAQEQDTEGAAAVAEAAHAEGADSEASDTEESGPHGPGDDQATHEPGDAAGVEVDLDRARALVESCSIVVGLHPDEATEAAVDFALAAGKPFAVVPCCVHSRVFPHRSRKNGLPVRSFESFVSYLREKDEGVQVLELPFRGRAKEWECPRCLHNLTTASHEEQGLDMTRLEVLNRGPIASFAQPGSSCRPQVVFSAGPLASSCVFRTDVYCQALLLGVAALLASIGGVLLIVSRVLCNFSVGSVPEALRREPSGPVEALVQALWYGVPWHCSKVAMQCRAYRRGRHERRRKRSERGFRCFRCLRSVGTVLKTFLAPLSAVLLTVAKLFQVLQLSARLCARWASPKYVTAAGPPTPLRACPQTFGSGGFPAQFSRAAAPVLASLRPALWALP</sequence>
<feature type="non-terminal residue" evidence="2">
    <location>
        <position position="646"/>
    </location>
</feature>
<evidence type="ECO:0000313" key="3">
    <source>
        <dbReference type="Proteomes" id="UP000626109"/>
    </source>
</evidence>
<dbReference type="EMBL" id="CAJNNW010026174">
    <property type="protein sequence ID" value="CAE8683229.1"/>
    <property type="molecule type" value="Genomic_DNA"/>
</dbReference>
<protein>
    <submittedName>
        <fullName evidence="2">Uncharacterized protein</fullName>
    </submittedName>
</protein>
<name>A0A813JLK6_POLGL</name>
<feature type="region of interest" description="Disordered" evidence="1">
    <location>
        <begin position="245"/>
        <end position="302"/>
    </location>
</feature>
<accession>A0A813JLK6</accession>
<organism evidence="2 3">
    <name type="scientific">Polarella glacialis</name>
    <name type="common">Dinoflagellate</name>
    <dbReference type="NCBI Taxonomy" id="89957"/>
    <lineage>
        <taxon>Eukaryota</taxon>
        <taxon>Sar</taxon>
        <taxon>Alveolata</taxon>
        <taxon>Dinophyceae</taxon>
        <taxon>Suessiales</taxon>
        <taxon>Suessiaceae</taxon>
        <taxon>Polarella</taxon>
    </lineage>
</organism>
<dbReference type="PANTHER" id="PTHR36971:SF3">
    <property type="entry name" value="C3H1-TYPE DOMAIN-CONTAINING PROTEIN"/>
    <property type="match status" value="1"/>
</dbReference>
<gene>
    <name evidence="2" type="ORF">PGLA2088_LOCUS23350</name>
</gene>
<feature type="compositionally biased region" description="Acidic residues" evidence="1">
    <location>
        <begin position="277"/>
        <end position="286"/>
    </location>
</feature>
<proteinExistence type="predicted"/>
<reference evidence="2" key="1">
    <citation type="submission" date="2021-02" db="EMBL/GenBank/DDBJ databases">
        <authorList>
            <person name="Dougan E. K."/>
            <person name="Rhodes N."/>
            <person name="Thang M."/>
            <person name="Chan C."/>
        </authorList>
    </citation>
    <scope>NUCLEOTIDE SEQUENCE</scope>
</reference>
<dbReference type="PANTHER" id="PTHR36971">
    <property type="entry name" value="UNNAMED PRODUCT"/>
    <property type="match status" value="1"/>
</dbReference>
<feature type="non-terminal residue" evidence="2">
    <location>
        <position position="1"/>
    </location>
</feature>
<feature type="region of interest" description="Disordered" evidence="1">
    <location>
        <begin position="160"/>
        <end position="183"/>
    </location>
</feature>
<evidence type="ECO:0000313" key="2">
    <source>
        <dbReference type="EMBL" id="CAE8683229.1"/>
    </source>
</evidence>
<evidence type="ECO:0000256" key="1">
    <source>
        <dbReference type="SAM" id="MobiDB-lite"/>
    </source>
</evidence>
<dbReference type="AlphaFoldDB" id="A0A813JLK6"/>
<feature type="compositionally biased region" description="Basic and acidic residues" evidence="1">
    <location>
        <begin position="292"/>
        <end position="302"/>
    </location>
</feature>
<comment type="caution">
    <text evidence="2">The sequence shown here is derived from an EMBL/GenBank/DDBJ whole genome shotgun (WGS) entry which is preliminary data.</text>
</comment>